<evidence type="ECO:0000256" key="3">
    <source>
        <dbReference type="ARBA" id="ARBA00012417"/>
    </source>
</evidence>
<dbReference type="NCBIfam" id="TIGR00594">
    <property type="entry name" value="polc"/>
    <property type="match status" value="1"/>
</dbReference>
<evidence type="ECO:0000256" key="12">
    <source>
        <dbReference type="ARBA" id="ARBA00049244"/>
    </source>
</evidence>
<keyword evidence="6 13" id="KW-0808">Transferase</keyword>
<keyword evidence="5 13" id="KW-0963">Cytoplasm</keyword>
<dbReference type="GO" id="GO:0005737">
    <property type="term" value="C:cytoplasm"/>
    <property type="evidence" value="ECO:0007669"/>
    <property type="project" value="UniProtKB-SubCell"/>
</dbReference>
<dbReference type="EMBL" id="CP036287">
    <property type="protein sequence ID" value="QDU65900.1"/>
    <property type="molecule type" value="Genomic_DNA"/>
</dbReference>
<dbReference type="CDD" id="cd07434">
    <property type="entry name" value="PHP_PolIIIA_DnaE2"/>
    <property type="match status" value="1"/>
</dbReference>
<comment type="subcellular location">
    <subcellularLocation>
        <location evidence="1 13">Cytoplasm</location>
    </subcellularLocation>
</comment>
<dbReference type="Pfam" id="PF01336">
    <property type="entry name" value="tRNA_anti-codon"/>
    <property type="match status" value="1"/>
</dbReference>
<dbReference type="GO" id="GO:0008408">
    <property type="term" value="F:3'-5' exonuclease activity"/>
    <property type="evidence" value="ECO:0007669"/>
    <property type="project" value="InterPro"/>
</dbReference>
<dbReference type="PANTHER" id="PTHR32294:SF4">
    <property type="entry name" value="ERROR-PRONE DNA POLYMERASE"/>
    <property type="match status" value="1"/>
</dbReference>
<comment type="catalytic activity">
    <reaction evidence="12 13">
        <text>DNA(n) + a 2'-deoxyribonucleoside 5'-triphosphate = DNA(n+1) + diphosphate</text>
        <dbReference type="Rhea" id="RHEA:22508"/>
        <dbReference type="Rhea" id="RHEA-COMP:17339"/>
        <dbReference type="Rhea" id="RHEA-COMP:17340"/>
        <dbReference type="ChEBI" id="CHEBI:33019"/>
        <dbReference type="ChEBI" id="CHEBI:61560"/>
        <dbReference type="ChEBI" id="CHEBI:173112"/>
        <dbReference type="EC" id="2.7.7.7"/>
    </reaction>
</comment>
<dbReference type="InterPro" id="IPR003141">
    <property type="entry name" value="Pol/His_phosphatase_N"/>
</dbReference>
<dbReference type="KEGG" id="pbap:Pla133_09660"/>
<dbReference type="Pfam" id="PF07733">
    <property type="entry name" value="DNA_pol3_alpha"/>
    <property type="match status" value="1"/>
</dbReference>
<gene>
    <name evidence="13 15" type="primary">dnaE2</name>
    <name evidence="15" type="ORF">Pla133_09660</name>
</gene>
<dbReference type="Pfam" id="PF14579">
    <property type="entry name" value="HHH_6"/>
    <property type="match status" value="1"/>
</dbReference>
<comment type="function">
    <text evidence="13">DNA polymerase involved in damage-induced mutagenesis and translesion synthesis (TLS). It is not the major replicative DNA polymerase.</text>
</comment>
<evidence type="ECO:0000256" key="2">
    <source>
        <dbReference type="ARBA" id="ARBA00007391"/>
    </source>
</evidence>
<evidence type="ECO:0000256" key="11">
    <source>
        <dbReference type="ARBA" id="ARBA00023204"/>
    </source>
</evidence>
<dbReference type="GO" id="GO:0006281">
    <property type="term" value="P:DNA repair"/>
    <property type="evidence" value="ECO:0007669"/>
    <property type="project" value="UniProtKB-UniRule"/>
</dbReference>
<keyword evidence="16" id="KW-1185">Reference proteome</keyword>
<dbReference type="Pfam" id="PF02811">
    <property type="entry name" value="PHP"/>
    <property type="match status" value="1"/>
</dbReference>
<evidence type="ECO:0000256" key="10">
    <source>
        <dbReference type="ARBA" id="ARBA00022932"/>
    </source>
</evidence>
<dbReference type="InterPro" id="IPR016195">
    <property type="entry name" value="Pol/histidinol_Pase-like"/>
</dbReference>
<accession>A0A518BFZ1</accession>
<protein>
    <recommendedName>
        <fullName evidence="4 13">Error-prone DNA polymerase</fullName>
        <ecNumber evidence="3 13">2.7.7.7</ecNumber>
    </recommendedName>
</protein>
<evidence type="ECO:0000256" key="4">
    <source>
        <dbReference type="ARBA" id="ARBA00017273"/>
    </source>
</evidence>
<evidence type="ECO:0000256" key="8">
    <source>
        <dbReference type="ARBA" id="ARBA00022705"/>
    </source>
</evidence>
<dbReference type="RefSeq" id="WP_145062957.1">
    <property type="nucleotide sequence ID" value="NZ_CP036287.1"/>
</dbReference>
<keyword evidence="9 13" id="KW-0227">DNA damage</keyword>
<dbReference type="NCBIfam" id="NF004225">
    <property type="entry name" value="PRK05672.1"/>
    <property type="match status" value="1"/>
</dbReference>
<dbReference type="InterPro" id="IPR004805">
    <property type="entry name" value="DnaE2/DnaE/PolC"/>
</dbReference>
<dbReference type="SUPFAM" id="SSF89550">
    <property type="entry name" value="PHP domain-like"/>
    <property type="match status" value="1"/>
</dbReference>
<keyword evidence="10 13" id="KW-0239">DNA-directed DNA polymerase</keyword>
<dbReference type="Proteomes" id="UP000316921">
    <property type="component" value="Chromosome"/>
</dbReference>
<dbReference type="InterPro" id="IPR029460">
    <property type="entry name" value="DNAPol_HHH"/>
</dbReference>
<evidence type="ECO:0000256" key="5">
    <source>
        <dbReference type="ARBA" id="ARBA00022490"/>
    </source>
</evidence>
<keyword evidence="11 13" id="KW-0234">DNA repair</keyword>
<comment type="similarity">
    <text evidence="2 13">Belongs to the DNA polymerase type-C family. DnaE2 subfamily.</text>
</comment>
<keyword evidence="7 13" id="KW-0548">Nucleotidyltransferase</keyword>
<evidence type="ECO:0000259" key="14">
    <source>
        <dbReference type="SMART" id="SM00481"/>
    </source>
</evidence>
<dbReference type="InterPro" id="IPR004365">
    <property type="entry name" value="NA-bd_OB_tRNA"/>
</dbReference>
<sequence length="1138" mass="124523">MPPEQPAPKLVQHPRQRFREGSERVALGARRRAARAYAELEVSSNFTFLAGASHPEELVQRASELGQAAIGITDTNSLAGVVRGHVAAKELGFAYRVGCRLTFDRDGDPDLAPDGPGDRPASVLVYPTDLASYGSLCRLLTLGKRRATKGSCSLGRADLMDHACGLLAICVPPTVAGHAQPPDAAFARLVTDLREAFDDDRLSIAARALYGPDDRHHLARLARLSERLAVPLVATGDVHYHARERRELQDVLTCIRHGCTLDAAGLRLFPNAERHLKPPEAMGRLFEPYPQALDRSLEIAERAGGFSLDQLSYDYPHEVVDEGCTPMQSLIARTFEGAAERYPGGLPDKVRANIEHEFELIRDLGYAPYFLTVYDLVRFARSRGILCQGRGAAANSAVCYCLGVTSVDPARIDLLFERFVSKERGEPPDIDVDFEHERREEVIQYLYAKYGRERCGLTAVVITYRSRSAIREVGKVVGLSLDLIDRLAKDVDWWHEEVGREERVRAMGLDPAEPTLRRTFQLVGELLGFPRHLSQHVGGFVMTEGLLSELVPIENAAMEDRTVIEWDKDDIEALGILKVDVLALGMLTCVQKAFDLVDAAGGSARAGRPLALHTVPAEDPEVYDMVCAADTVGVFQIESRAQMTMLPRLRPRCFYDLVIEVAIVRPGPIQGDMVHPYLRRRSGEEPIEYPGPEVERVLGKTLGVPLFQEQAMAMAMVAGGFTPGEADRLRRAMAAWKRKTTKLEEMTAKLKVNLLANGYGADFAERFIRQLHGFSEYGFPESHAASFALIVYVSSWLKRWHPAAFAAALINSQPMGFYAPAQIVTDAREHGVDVRPVDVSFSGVDCRLEGEEPGTPADERRGGSAVRLGLRLVRGLNSADAERIERAVTRRRAARSLEHAAVPFASIEELWRESGASATGLRQLAYADAFASLGLDRQRALWAVRALDERAHDTGGGAPTLWDVYEQEALVDSPSASAAPIASDGSDGADPLLPEVGPLDRVLHDYSALGLSLASHPMAFLREELATQGVIATAELADEERLAHGTPCSVAGLVLVRQRPATASGVVFITLEDEGGVANLIVRPKVFEANRAAARHGTVILARGTVERAGSVVHVLAKELECLDDRLMALASQSRDFH</sequence>
<evidence type="ECO:0000256" key="9">
    <source>
        <dbReference type="ARBA" id="ARBA00022763"/>
    </source>
</evidence>
<dbReference type="HAMAP" id="MF_01902">
    <property type="entry name" value="DNApol_error_prone"/>
    <property type="match status" value="1"/>
</dbReference>
<evidence type="ECO:0000313" key="15">
    <source>
        <dbReference type="EMBL" id="QDU65900.1"/>
    </source>
</evidence>
<evidence type="ECO:0000313" key="16">
    <source>
        <dbReference type="Proteomes" id="UP000316921"/>
    </source>
</evidence>
<dbReference type="InterPro" id="IPR004013">
    <property type="entry name" value="PHP_dom"/>
</dbReference>
<evidence type="ECO:0000256" key="13">
    <source>
        <dbReference type="HAMAP-Rule" id="MF_01902"/>
    </source>
</evidence>
<evidence type="ECO:0000256" key="1">
    <source>
        <dbReference type="ARBA" id="ARBA00004496"/>
    </source>
</evidence>
<keyword evidence="8 13" id="KW-0235">DNA replication</keyword>
<evidence type="ECO:0000256" key="6">
    <source>
        <dbReference type="ARBA" id="ARBA00022679"/>
    </source>
</evidence>
<name>A0A518BFZ1_9BACT</name>
<proteinExistence type="inferred from homology"/>
<dbReference type="Pfam" id="PF17657">
    <property type="entry name" value="DNA_pol3_finger"/>
    <property type="match status" value="1"/>
</dbReference>
<dbReference type="InterPro" id="IPR023073">
    <property type="entry name" value="DnaE2"/>
</dbReference>
<dbReference type="AlphaFoldDB" id="A0A518BFZ1"/>
<reference evidence="15 16" key="1">
    <citation type="submission" date="2019-02" db="EMBL/GenBank/DDBJ databases">
        <title>Deep-cultivation of Planctomycetes and their phenomic and genomic characterization uncovers novel biology.</title>
        <authorList>
            <person name="Wiegand S."/>
            <person name="Jogler M."/>
            <person name="Boedeker C."/>
            <person name="Pinto D."/>
            <person name="Vollmers J."/>
            <person name="Rivas-Marin E."/>
            <person name="Kohn T."/>
            <person name="Peeters S.H."/>
            <person name="Heuer A."/>
            <person name="Rast P."/>
            <person name="Oberbeckmann S."/>
            <person name="Bunk B."/>
            <person name="Jeske O."/>
            <person name="Meyerdierks A."/>
            <person name="Storesund J.E."/>
            <person name="Kallscheuer N."/>
            <person name="Luecker S."/>
            <person name="Lage O.M."/>
            <person name="Pohl T."/>
            <person name="Merkel B.J."/>
            <person name="Hornburger P."/>
            <person name="Mueller R.-W."/>
            <person name="Bruemmer F."/>
            <person name="Labrenz M."/>
            <person name="Spormann A.M."/>
            <person name="Op den Camp H."/>
            <person name="Overmann J."/>
            <person name="Amann R."/>
            <person name="Jetten M.S.M."/>
            <person name="Mascher T."/>
            <person name="Medema M.H."/>
            <person name="Devos D.P."/>
            <person name="Kaster A.-K."/>
            <person name="Ovreas L."/>
            <person name="Rohde M."/>
            <person name="Galperin M.Y."/>
            <person name="Jogler C."/>
        </authorList>
    </citation>
    <scope>NUCLEOTIDE SEQUENCE [LARGE SCALE GENOMIC DNA]</scope>
    <source>
        <strain evidence="15 16">Pla133</strain>
    </source>
</reference>
<evidence type="ECO:0000256" key="7">
    <source>
        <dbReference type="ARBA" id="ARBA00022695"/>
    </source>
</evidence>
<dbReference type="GO" id="GO:0003676">
    <property type="term" value="F:nucleic acid binding"/>
    <property type="evidence" value="ECO:0007669"/>
    <property type="project" value="InterPro"/>
</dbReference>
<dbReference type="CDD" id="cd04485">
    <property type="entry name" value="DnaE_OBF"/>
    <property type="match status" value="1"/>
</dbReference>
<dbReference type="GO" id="GO:0006260">
    <property type="term" value="P:DNA replication"/>
    <property type="evidence" value="ECO:0007669"/>
    <property type="project" value="UniProtKB-KW"/>
</dbReference>
<organism evidence="15 16">
    <name type="scientific">Engelhardtia mirabilis</name>
    <dbReference type="NCBI Taxonomy" id="2528011"/>
    <lineage>
        <taxon>Bacteria</taxon>
        <taxon>Pseudomonadati</taxon>
        <taxon>Planctomycetota</taxon>
        <taxon>Planctomycetia</taxon>
        <taxon>Planctomycetia incertae sedis</taxon>
        <taxon>Engelhardtia</taxon>
    </lineage>
</organism>
<dbReference type="Gene3D" id="3.20.20.140">
    <property type="entry name" value="Metal-dependent hydrolases"/>
    <property type="match status" value="1"/>
</dbReference>
<dbReference type="SMART" id="SM00481">
    <property type="entry name" value="POLIIIAc"/>
    <property type="match status" value="1"/>
</dbReference>
<dbReference type="InterPro" id="IPR040982">
    <property type="entry name" value="DNA_pol3_finger"/>
</dbReference>
<dbReference type="EC" id="2.7.7.7" evidence="3 13"/>
<dbReference type="PANTHER" id="PTHR32294">
    <property type="entry name" value="DNA POLYMERASE III SUBUNIT ALPHA"/>
    <property type="match status" value="1"/>
</dbReference>
<feature type="domain" description="Polymerase/histidinol phosphatase N-terminal" evidence="14">
    <location>
        <begin position="38"/>
        <end position="105"/>
    </location>
</feature>
<dbReference type="GO" id="GO:0003887">
    <property type="term" value="F:DNA-directed DNA polymerase activity"/>
    <property type="evidence" value="ECO:0007669"/>
    <property type="project" value="UniProtKB-UniRule"/>
</dbReference>
<dbReference type="InterPro" id="IPR011708">
    <property type="entry name" value="DNA_pol3_alpha_NTPase_dom"/>
</dbReference>